<proteinExistence type="predicted"/>
<reference evidence="1 2" key="1">
    <citation type="journal article" date="2020" name="IScience">
        <title>Genome Sequencing of the Endangered Kingdonia uniflora (Circaeasteraceae, Ranunculales) Reveals Potential Mechanisms of Evolutionary Specialization.</title>
        <authorList>
            <person name="Sun Y."/>
            <person name="Deng T."/>
            <person name="Zhang A."/>
            <person name="Moore M.J."/>
            <person name="Landis J.B."/>
            <person name="Lin N."/>
            <person name="Zhang H."/>
            <person name="Zhang X."/>
            <person name="Huang J."/>
            <person name="Zhang X."/>
            <person name="Sun H."/>
            <person name="Wang H."/>
        </authorList>
    </citation>
    <scope>NUCLEOTIDE SEQUENCE [LARGE SCALE GENOMIC DNA]</scope>
    <source>
        <strain evidence="1">TB1705</strain>
        <tissue evidence="1">Leaf</tissue>
    </source>
</reference>
<accession>A0A7J7NXT2</accession>
<dbReference type="EMBL" id="JACGCM010000445">
    <property type="protein sequence ID" value="KAF6171979.1"/>
    <property type="molecule type" value="Genomic_DNA"/>
</dbReference>
<evidence type="ECO:0000313" key="2">
    <source>
        <dbReference type="Proteomes" id="UP000541444"/>
    </source>
</evidence>
<name>A0A7J7NXT2_9MAGN</name>
<dbReference type="AlphaFoldDB" id="A0A7J7NXT2"/>
<keyword evidence="2" id="KW-1185">Reference proteome</keyword>
<evidence type="ECO:0000313" key="1">
    <source>
        <dbReference type="EMBL" id="KAF6171979.1"/>
    </source>
</evidence>
<comment type="caution">
    <text evidence="1">The sequence shown here is derived from an EMBL/GenBank/DDBJ whole genome shotgun (WGS) entry which is preliminary data.</text>
</comment>
<sequence length="76" mass="8784">LNSSYRNPYRFINSLVCIICKVLRDTCSWINISKTESMCSVFTRYTHCVPPTTRTSTIFIIYRIGSTITSHLKMVT</sequence>
<protein>
    <submittedName>
        <fullName evidence="1">Uncharacterized protein</fullName>
    </submittedName>
</protein>
<dbReference type="Proteomes" id="UP000541444">
    <property type="component" value="Unassembled WGS sequence"/>
</dbReference>
<gene>
    <name evidence="1" type="ORF">GIB67_029397</name>
</gene>
<organism evidence="1 2">
    <name type="scientific">Kingdonia uniflora</name>
    <dbReference type="NCBI Taxonomy" id="39325"/>
    <lineage>
        <taxon>Eukaryota</taxon>
        <taxon>Viridiplantae</taxon>
        <taxon>Streptophyta</taxon>
        <taxon>Embryophyta</taxon>
        <taxon>Tracheophyta</taxon>
        <taxon>Spermatophyta</taxon>
        <taxon>Magnoliopsida</taxon>
        <taxon>Ranunculales</taxon>
        <taxon>Circaeasteraceae</taxon>
        <taxon>Kingdonia</taxon>
    </lineage>
</organism>
<feature type="non-terminal residue" evidence="1">
    <location>
        <position position="1"/>
    </location>
</feature>